<comment type="caution">
    <text evidence="1">The sequence shown here is derived from an EMBL/GenBank/DDBJ whole genome shotgun (WGS) entry which is preliminary data.</text>
</comment>
<accession>A0ACC2QLE1</accession>
<dbReference type="EMBL" id="CM056795">
    <property type="protein sequence ID" value="KAJ8720537.1"/>
    <property type="molecule type" value="Genomic_DNA"/>
</dbReference>
<evidence type="ECO:0000313" key="1">
    <source>
        <dbReference type="EMBL" id="KAJ8720537.1"/>
    </source>
</evidence>
<organism evidence="1 2">
    <name type="scientific">Mythimna loreyi</name>
    <dbReference type="NCBI Taxonomy" id="667449"/>
    <lineage>
        <taxon>Eukaryota</taxon>
        <taxon>Metazoa</taxon>
        <taxon>Ecdysozoa</taxon>
        <taxon>Arthropoda</taxon>
        <taxon>Hexapoda</taxon>
        <taxon>Insecta</taxon>
        <taxon>Pterygota</taxon>
        <taxon>Neoptera</taxon>
        <taxon>Endopterygota</taxon>
        <taxon>Lepidoptera</taxon>
        <taxon>Glossata</taxon>
        <taxon>Ditrysia</taxon>
        <taxon>Noctuoidea</taxon>
        <taxon>Noctuidae</taxon>
        <taxon>Noctuinae</taxon>
        <taxon>Hadenini</taxon>
        <taxon>Mythimna</taxon>
    </lineage>
</organism>
<gene>
    <name evidence="1" type="ORF">PYW08_006002</name>
</gene>
<reference evidence="1" key="1">
    <citation type="submission" date="2023-03" db="EMBL/GenBank/DDBJ databases">
        <title>Chromosome-level genomes of two armyworms, Mythimna separata and Mythimna loreyi, provide insights into the biosynthesis and reception of sex pheromones.</title>
        <authorList>
            <person name="Zhao H."/>
        </authorList>
    </citation>
    <scope>NUCLEOTIDE SEQUENCE</scope>
    <source>
        <strain evidence="1">BeijingLab</strain>
    </source>
</reference>
<evidence type="ECO:0000313" key="2">
    <source>
        <dbReference type="Proteomes" id="UP001231649"/>
    </source>
</evidence>
<keyword evidence="2" id="KW-1185">Reference proteome</keyword>
<proteinExistence type="predicted"/>
<name>A0ACC2QLE1_9NEOP</name>
<protein>
    <submittedName>
        <fullName evidence="1">Uncharacterized protein</fullName>
    </submittedName>
</protein>
<sequence>MEKNKPPDPDPPDIPNSPNLLSQNPLSQFADVVCNVSEIDVTQSSRKRPSGSETLAPTPPNKQPKSQIGCVRYSALDKGPFIVHVSRIETTPNAGTTLHPVNFGKFLISNNIANVLRDGVKRVGRNRVSVEFTSPQDANAFITNSLLPLLRNTVTQHQYQHTTSHEWV</sequence>
<dbReference type="Proteomes" id="UP001231649">
    <property type="component" value="Chromosome 19"/>
</dbReference>